<feature type="domain" description="Ketosynthase family 3 (KS3)" evidence="6">
    <location>
        <begin position="90"/>
        <end position="503"/>
    </location>
</feature>
<dbReference type="KEGG" id="kal:KALB_3306"/>
<evidence type="ECO:0000259" key="6">
    <source>
        <dbReference type="PROSITE" id="PS52004"/>
    </source>
</evidence>
<dbReference type="Gene3D" id="3.40.50.720">
    <property type="entry name" value="NAD(P)-binding Rossmann-like Domain"/>
    <property type="match status" value="1"/>
</dbReference>
<dbReference type="GO" id="GO:0031177">
    <property type="term" value="F:phosphopantetheine binding"/>
    <property type="evidence" value="ECO:0007669"/>
    <property type="project" value="InterPro"/>
</dbReference>
<dbReference type="Gene3D" id="3.40.47.10">
    <property type="match status" value="1"/>
</dbReference>
<dbReference type="Gene3D" id="3.10.129.110">
    <property type="entry name" value="Polyketide synthase dehydratase"/>
    <property type="match status" value="1"/>
</dbReference>
<keyword evidence="9" id="KW-1185">Reference proteome</keyword>
<dbReference type="Pfam" id="PF14765">
    <property type="entry name" value="PS-DH"/>
    <property type="match status" value="1"/>
</dbReference>
<dbReference type="CDD" id="cd08955">
    <property type="entry name" value="KR_2_FAS_SDR_x"/>
    <property type="match status" value="1"/>
</dbReference>
<evidence type="ECO:0000259" key="7">
    <source>
        <dbReference type="PROSITE" id="PS52019"/>
    </source>
</evidence>
<keyword evidence="2" id="KW-0597">Phosphoprotein</keyword>
<dbReference type="InterPro" id="IPR014031">
    <property type="entry name" value="Ketoacyl_synth_C"/>
</dbReference>
<dbReference type="GO" id="GO:0004315">
    <property type="term" value="F:3-oxoacyl-[acyl-carrier-protein] synthase activity"/>
    <property type="evidence" value="ECO:0007669"/>
    <property type="project" value="InterPro"/>
</dbReference>
<dbReference type="SMART" id="SM00826">
    <property type="entry name" value="PKS_DH"/>
    <property type="match status" value="1"/>
</dbReference>
<dbReference type="Pfam" id="PF21089">
    <property type="entry name" value="PKS_DH_N"/>
    <property type="match status" value="1"/>
</dbReference>
<dbReference type="InterPro" id="IPR042104">
    <property type="entry name" value="PKS_dehydratase_sf"/>
</dbReference>
<reference evidence="8 9" key="1">
    <citation type="journal article" date="2014" name="BMC Genomics">
        <title>Complete genome sequence of producer of the glycopeptide antibiotic Aculeximycin Kutzneria albida DSM 43870T, a representative of minor genus of Pseudonocardiaceae.</title>
        <authorList>
            <person name="Rebets Y."/>
            <person name="Tokovenko B."/>
            <person name="Lushchyk I."/>
            <person name="Ruckert C."/>
            <person name="Zaburannyi N."/>
            <person name="Bechthold A."/>
            <person name="Kalinowski J."/>
            <person name="Luzhetskyy A."/>
        </authorList>
    </citation>
    <scope>NUCLEOTIDE SEQUENCE [LARGE SCALE GENOMIC DNA]</scope>
    <source>
        <strain evidence="8">DSM 43870</strain>
    </source>
</reference>
<dbReference type="RefSeq" id="WP_148309489.1">
    <property type="nucleotide sequence ID" value="NZ_CP007155.1"/>
</dbReference>
<dbReference type="CDD" id="cd00833">
    <property type="entry name" value="PKS"/>
    <property type="match status" value="1"/>
</dbReference>
<dbReference type="Gene3D" id="1.10.1200.10">
    <property type="entry name" value="ACP-like"/>
    <property type="match status" value="3"/>
</dbReference>
<dbReference type="InterPro" id="IPR020807">
    <property type="entry name" value="PKS_DH"/>
</dbReference>
<keyword evidence="3" id="KW-0808">Transferase</keyword>
<dbReference type="SMART" id="SM00824">
    <property type="entry name" value="PKS_TE"/>
    <property type="match status" value="1"/>
</dbReference>
<dbReference type="Pfam" id="PF00975">
    <property type="entry name" value="Thioesterase"/>
    <property type="match status" value="1"/>
</dbReference>
<dbReference type="InterPro" id="IPR014030">
    <property type="entry name" value="Ketoacyl_synth_N"/>
</dbReference>
<dbReference type="PANTHER" id="PTHR43775">
    <property type="entry name" value="FATTY ACID SYNTHASE"/>
    <property type="match status" value="1"/>
</dbReference>
<dbReference type="SUPFAM" id="SSF51735">
    <property type="entry name" value="NAD(P)-binding Rossmann-fold domains"/>
    <property type="match status" value="2"/>
</dbReference>
<evidence type="ECO:0000313" key="8">
    <source>
        <dbReference type="EMBL" id="AHH96673.1"/>
    </source>
</evidence>
<feature type="domain" description="PKS/mFAS DH" evidence="7">
    <location>
        <begin position="937"/>
        <end position="1202"/>
    </location>
</feature>
<dbReference type="InterPro" id="IPR049551">
    <property type="entry name" value="PKS_DH_C"/>
</dbReference>
<dbReference type="OrthoDB" id="9778690at2"/>
<dbReference type="InterPro" id="IPR016039">
    <property type="entry name" value="Thiolase-like"/>
</dbReference>
<dbReference type="InterPro" id="IPR036291">
    <property type="entry name" value="NAD(P)-bd_dom_sf"/>
</dbReference>
<dbReference type="FunFam" id="3.40.47.10:FF:000019">
    <property type="entry name" value="Polyketide synthase type I"/>
    <property type="match status" value="1"/>
</dbReference>
<dbReference type="EMBL" id="CP007155">
    <property type="protein sequence ID" value="AHH96673.1"/>
    <property type="molecule type" value="Genomic_DNA"/>
</dbReference>
<dbReference type="InterPro" id="IPR020802">
    <property type="entry name" value="TesA-like"/>
</dbReference>
<dbReference type="InterPro" id="IPR006162">
    <property type="entry name" value="Ppantetheine_attach_site"/>
</dbReference>
<dbReference type="InterPro" id="IPR020841">
    <property type="entry name" value="PKS_Beta-ketoAc_synthase_dom"/>
</dbReference>
<dbReference type="SMART" id="SM00822">
    <property type="entry name" value="PKS_KR"/>
    <property type="match status" value="1"/>
</dbReference>
<dbReference type="PROSITE" id="PS00012">
    <property type="entry name" value="PHOSPHOPANTETHEINE"/>
    <property type="match status" value="1"/>
</dbReference>
<dbReference type="PATRIC" id="fig|1449976.3.peg.3324"/>
<dbReference type="Pfam" id="PF00109">
    <property type="entry name" value="ketoacyl-synt"/>
    <property type="match status" value="1"/>
</dbReference>
<dbReference type="STRING" id="1449976.KALB_3306"/>
<dbReference type="PROSITE" id="PS52019">
    <property type="entry name" value="PKS_MFAS_DH"/>
    <property type="match status" value="1"/>
</dbReference>
<dbReference type="SMART" id="SM00823">
    <property type="entry name" value="PKS_PP"/>
    <property type="match status" value="2"/>
</dbReference>
<dbReference type="SUPFAM" id="SSF53474">
    <property type="entry name" value="alpha/beta-Hydrolases"/>
    <property type="match status" value="1"/>
</dbReference>
<gene>
    <name evidence="8" type="ORF">KALB_3306</name>
</gene>
<dbReference type="InterPro" id="IPR018201">
    <property type="entry name" value="Ketoacyl_synth_AS"/>
</dbReference>
<feature type="active site" description="Proton acceptor; for dehydratase activity" evidence="4">
    <location>
        <position position="969"/>
    </location>
</feature>
<dbReference type="SMART" id="SM00827">
    <property type="entry name" value="PKS_AT"/>
    <property type="match status" value="1"/>
</dbReference>
<dbReference type="SUPFAM" id="SSF52151">
    <property type="entry name" value="FabD/lysophospholipase-like"/>
    <property type="match status" value="1"/>
</dbReference>
<feature type="domain" description="Carrier" evidence="5">
    <location>
        <begin position="1"/>
        <end position="78"/>
    </location>
</feature>
<dbReference type="Pfam" id="PF16197">
    <property type="entry name" value="KAsynt_C_assoc"/>
    <property type="match status" value="1"/>
</dbReference>
<evidence type="ECO:0000256" key="1">
    <source>
        <dbReference type="ARBA" id="ARBA00022450"/>
    </source>
</evidence>
<dbReference type="InterPro" id="IPR001227">
    <property type="entry name" value="Ac_transferase_dom_sf"/>
</dbReference>
<dbReference type="InterPro" id="IPR014043">
    <property type="entry name" value="Acyl_transferase_dom"/>
</dbReference>
<organism evidence="8 9">
    <name type="scientific">Kutzneria albida DSM 43870</name>
    <dbReference type="NCBI Taxonomy" id="1449976"/>
    <lineage>
        <taxon>Bacteria</taxon>
        <taxon>Bacillati</taxon>
        <taxon>Actinomycetota</taxon>
        <taxon>Actinomycetes</taxon>
        <taxon>Pseudonocardiales</taxon>
        <taxon>Pseudonocardiaceae</taxon>
        <taxon>Kutzneria</taxon>
    </lineage>
</organism>
<dbReference type="SMART" id="SM00825">
    <property type="entry name" value="PKS_KS"/>
    <property type="match status" value="1"/>
</dbReference>
<dbReference type="Proteomes" id="UP000019225">
    <property type="component" value="Chromosome"/>
</dbReference>
<dbReference type="InterPro" id="IPR009081">
    <property type="entry name" value="PP-bd_ACP"/>
</dbReference>
<dbReference type="InterPro" id="IPR001031">
    <property type="entry name" value="Thioesterase"/>
</dbReference>
<dbReference type="InterPro" id="IPR049900">
    <property type="entry name" value="PKS_mFAS_DH"/>
</dbReference>
<dbReference type="Pfam" id="PF00698">
    <property type="entry name" value="Acyl_transf_1"/>
    <property type="match status" value="1"/>
</dbReference>
<dbReference type="Gene3D" id="3.40.50.1820">
    <property type="entry name" value="alpha/beta hydrolase"/>
    <property type="match status" value="1"/>
</dbReference>
<dbReference type="SUPFAM" id="SSF47336">
    <property type="entry name" value="ACP-like"/>
    <property type="match status" value="3"/>
</dbReference>
<dbReference type="InterPro" id="IPR016036">
    <property type="entry name" value="Malonyl_transacylase_ACP-bd"/>
</dbReference>
<dbReference type="Gene3D" id="3.30.70.3290">
    <property type="match status" value="1"/>
</dbReference>
<dbReference type="PANTHER" id="PTHR43775:SF37">
    <property type="entry name" value="SI:DKEY-61P9.11"/>
    <property type="match status" value="1"/>
</dbReference>
<dbReference type="GO" id="GO:0071770">
    <property type="term" value="P:DIM/DIP cell wall layer assembly"/>
    <property type="evidence" value="ECO:0007669"/>
    <property type="project" value="TreeGrafter"/>
</dbReference>
<dbReference type="InterPro" id="IPR032821">
    <property type="entry name" value="PKS_assoc"/>
</dbReference>
<dbReference type="InterPro" id="IPR029058">
    <property type="entry name" value="AB_hydrolase_fold"/>
</dbReference>
<dbReference type="InterPro" id="IPR020806">
    <property type="entry name" value="PKS_PP-bd"/>
</dbReference>
<evidence type="ECO:0000256" key="3">
    <source>
        <dbReference type="ARBA" id="ARBA00022679"/>
    </source>
</evidence>
<feature type="region of interest" description="N-terminal hotdog fold" evidence="4">
    <location>
        <begin position="937"/>
        <end position="1052"/>
    </location>
</feature>
<dbReference type="PROSITE" id="PS50075">
    <property type="entry name" value="CARRIER"/>
    <property type="match status" value="2"/>
</dbReference>
<dbReference type="InterPro" id="IPR013968">
    <property type="entry name" value="PKS_KR"/>
</dbReference>
<dbReference type="HOGENOM" id="CLU_000022_35_2_11"/>
<dbReference type="Pfam" id="PF02801">
    <property type="entry name" value="Ketoacyl-synt_C"/>
    <property type="match status" value="1"/>
</dbReference>
<evidence type="ECO:0000256" key="4">
    <source>
        <dbReference type="PROSITE-ProRule" id="PRU01363"/>
    </source>
</evidence>
<evidence type="ECO:0000256" key="2">
    <source>
        <dbReference type="ARBA" id="ARBA00022553"/>
    </source>
</evidence>
<proteinExistence type="predicted"/>
<feature type="active site" description="Proton donor; for dehydratase activity" evidence="4">
    <location>
        <position position="1116"/>
    </location>
</feature>
<dbReference type="GO" id="GO:0006633">
    <property type="term" value="P:fatty acid biosynthetic process"/>
    <property type="evidence" value="ECO:0007669"/>
    <property type="project" value="InterPro"/>
</dbReference>
<dbReference type="GO" id="GO:0005886">
    <property type="term" value="C:plasma membrane"/>
    <property type="evidence" value="ECO:0007669"/>
    <property type="project" value="TreeGrafter"/>
</dbReference>
<keyword evidence="1" id="KW-0596">Phosphopantetheine</keyword>
<feature type="domain" description="Carrier" evidence="5">
    <location>
        <begin position="1664"/>
        <end position="1741"/>
    </location>
</feature>
<sequence length="2094" mass="222634">MNQQELRRWLLDYLAASTGIPADRLSVDRPIQDYGVSSRDAVALAGDLGAVLGRTLPATLVWQNPTIASLAAELLGEPATAVPVTAGAAGEPVAVIGLGCRLPGGIESPWALWQLLLDGGETIGEVPADRWPDAEVPRRGGFLADVAGFDAGFFGITPREAALMDPQQRILLEVAHAALEHAGIRPSSLRGSGTGVFVGTSASEYGALSMADPSTVDAWSATGAAPSVIANRLSYVLDLRGPSSVVDTACSSSLVAVHQAVRSLQHGESDLAFAAGVNLMLTPGVTATFDRAGLLAADGRCKAFDASADGIVRGEGCGVVLLKRLADAQRDGDRVLAVVLGSATNSDGRSNGLMAPNPAAQEALLRKAYDSCSVEASTVDYVEAHGTGTLLGDPMEAGALGAVLGPGRDRSRPLLIGSVKTNLGHLEGAAGVLGLIKVVLGLHNGLIPATRNYTAPNPHIDFDRLALSVVTEPVEWPRYGGLARAGVSAFGFGGTNAHVVLAEWQRPASPVLSTQDCPEVLAVSAHTEDAARQRAVDLADFLAESSAPLGHVAAALASRRDHHEHRLTVVGDDRAELARQLRDAHPVAASETAGVVFLYSGYGSHWAEMGRGLLATEPAFADAVDDLDPVFAWEAGFSLRELLRGQVRTQDIAQCQPALFGVQLALTQLWRAHGVEPSAVIGQSMGEVTAAVVAGALDLVDGLRVMTSRAELLSRVESAGSGTMAVVELSEQELAERYPDIEVAVYASPTQCTVTGDVDRITALVAELSAEGRLARKLNFTVAGHSSAVDGILGELSERLTGLRTASPRIPFHSTVSHDPRFDADYWVDNLRRPVRLVQAVRAALAEGHTRFVEVSPHPVTTLAVEQTAPVLALPTLRRDADEQTTFLTSLAALHRSGHPEALRGRYPSAPVVDLPGPRWQHERHWLPARTTPTGQHPLLGAHVELPEGDRHVWQADIGTDSLAWLADHQVHGTPVLPGTAYLEMALCAGRTVLGGPVVVSDLELHQVLVLAPSTEVTVSVRTTGEVTVLARHDGRWVHHATATVSPLADSAVVALEPVSTPLEVDLYEALSAVGMVYGPVFRGLTAVCAQDGRASAVVQAVPAYQGCGLHPALADACLHALAAAALGELAGEVRAYLPMSLGAVRVLGDPQRVARCNARVARTDSAGEGLLGDVQLVADDGTVLVDIAAVYVRRLPRSEVPVPLTDKSFELRWQPSEPLPEPDPRPRTWLLFSEGELEQAVEAAWLTSRLGERGDSLIWACADGEHELGAVLEHLDERADLLVVVGPAEDELAADRARALLLTLSGLVRTLCSVSGHPPRLWLITRHGAALTEDELLVPGTACLRAMIRVLAFEHPELRATVVDLDAETATGDLYAELHADRDEDEVAWRAGRRYVARLARTAVTPGTAPVVRPGAYLITGGLGGLGQRVAGWLAERGALRVVLCGRTDRDVDSLRTKGIEVTVVLGDLAAPGIAERAVAAATEGGLPLRGVVHGAMVLDDHAVTTMGPADLERVWRPKVAGGLRLHAATEHLDLDWWLVFSSAAGVFGSPGQAAYATANAWLDAFTHWRRARGLPATTVNWGPWGADRDNPVLEPLGHAEGLAALGVVLSSGRHATTVTRLDVTSTLELFPELADRPFLAALTKGERRGSAEWSPPSPNAPNARALVLDRLCVQIAALTGLSVDRVDPSAPLTRLGMDSLMAMRARAAVERDFGEALPITLLLRGASVNEITDHLIGRPPTTVIGPRDPAERWVAQLWRQLLGEREFTVHEDFLAAGGDPGLLCELIAERTGQAPDPAGLLARPTIAGMADFLRDTVDSGANGPVTTLRATGGRPPLFLFHPAGGPTSVYRPLVALLGEQQPCYGFERLDEHDTVPERAAQYVRLLREIQPSGPYRLAGWSFGGCLAYETACQLTDAGERVELVALIDSILPLPTEEPAHQLVLRRYARFAEHVRRTYGVDFSLPPELAELAEDEQISLVMARLGEVPGMSPAVLRHQYTSYVDARLAERFRPRPYGGRVLLLRAEEPHPVTVELDPRYLRTDDALGWDALCADLSVVRVPGDHVSMIDPPHVDVLGARLAGALAAESRMPL</sequence>
<dbReference type="InterPro" id="IPR016035">
    <property type="entry name" value="Acyl_Trfase/lysoPLipase"/>
</dbReference>
<dbReference type="InterPro" id="IPR050091">
    <property type="entry name" value="PKS_NRPS_Biosynth_Enz"/>
</dbReference>
<dbReference type="Pfam" id="PF00550">
    <property type="entry name" value="PP-binding"/>
    <property type="match status" value="2"/>
</dbReference>
<evidence type="ECO:0000259" key="5">
    <source>
        <dbReference type="PROSITE" id="PS50075"/>
    </source>
</evidence>
<dbReference type="eggNOG" id="COG3321">
    <property type="taxonomic scope" value="Bacteria"/>
</dbReference>
<name>W5W647_9PSEU</name>
<dbReference type="InterPro" id="IPR036736">
    <property type="entry name" value="ACP-like_sf"/>
</dbReference>
<accession>W5W647</accession>
<dbReference type="SUPFAM" id="SSF53901">
    <property type="entry name" value="Thiolase-like"/>
    <property type="match status" value="1"/>
</dbReference>
<dbReference type="Pfam" id="PF08659">
    <property type="entry name" value="KR"/>
    <property type="match status" value="1"/>
</dbReference>
<dbReference type="GO" id="GO:0004312">
    <property type="term" value="F:fatty acid synthase activity"/>
    <property type="evidence" value="ECO:0007669"/>
    <property type="project" value="TreeGrafter"/>
</dbReference>
<dbReference type="InterPro" id="IPR057326">
    <property type="entry name" value="KR_dom"/>
</dbReference>
<dbReference type="Gene3D" id="3.40.366.10">
    <property type="entry name" value="Malonyl-Coenzyme A Acyl Carrier Protein, domain 2"/>
    <property type="match status" value="1"/>
</dbReference>
<evidence type="ECO:0000313" key="9">
    <source>
        <dbReference type="Proteomes" id="UP000019225"/>
    </source>
</evidence>
<protein>
    <submittedName>
        <fullName evidence="8">Beta-ketoacyl synthase</fullName>
    </submittedName>
</protein>
<dbReference type="SUPFAM" id="SSF55048">
    <property type="entry name" value="Probable ACP-binding domain of malonyl-CoA ACP transacylase"/>
    <property type="match status" value="1"/>
</dbReference>
<feature type="region of interest" description="C-terminal hotdog fold" evidence="4">
    <location>
        <begin position="1062"/>
        <end position="1202"/>
    </location>
</feature>
<dbReference type="PROSITE" id="PS52004">
    <property type="entry name" value="KS3_2"/>
    <property type="match status" value="1"/>
</dbReference>
<dbReference type="PROSITE" id="PS00606">
    <property type="entry name" value="KS3_1"/>
    <property type="match status" value="1"/>
</dbReference>
<dbReference type="GO" id="GO:0005737">
    <property type="term" value="C:cytoplasm"/>
    <property type="evidence" value="ECO:0007669"/>
    <property type="project" value="TreeGrafter"/>
</dbReference>
<dbReference type="InterPro" id="IPR049552">
    <property type="entry name" value="PKS_DH_N"/>
</dbReference>